<gene>
    <name evidence="2" type="ORF">A2848_00265</name>
</gene>
<protein>
    <submittedName>
        <fullName evidence="2">Uncharacterized protein</fullName>
    </submittedName>
</protein>
<dbReference type="EMBL" id="MFPV01000019">
    <property type="protein sequence ID" value="OGH62151.1"/>
    <property type="molecule type" value="Genomic_DNA"/>
</dbReference>
<feature type="region of interest" description="Disordered" evidence="1">
    <location>
        <begin position="50"/>
        <end position="73"/>
    </location>
</feature>
<dbReference type="Proteomes" id="UP000176329">
    <property type="component" value="Unassembled WGS sequence"/>
</dbReference>
<reference evidence="2 3" key="1">
    <citation type="journal article" date="2016" name="Nat. Commun.">
        <title>Thousands of microbial genomes shed light on interconnected biogeochemical processes in an aquifer system.</title>
        <authorList>
            <person name="Anantharaman K."/>
            <person name="Brown C.T."/>
            <person name="Hug L.A."/>
            <person name="Sharon I."/>
            <person name="Castelle C.J."/>
            <person name="Probst A.J."/>
            <person name="Thomas B.C."/>
            <person name="Singh A."/>
            <person name="Wilkins M.J."/>
            <person name="Karaoz U."/>
            <person name="Brodie E.L."/>
            <person name="Williams K.H."/>
            <person name="Hubbard S.S."/>
            <person name="Banfield J.F."/>
        </authorList>
    </citation>
    <scope>NUCLEOTIDE SEQUENCE [LARGE SCALE GENOMIC DNA]</scope>
</reference>
<dbReference type="AlphaFoldDB" id="A0A1F6LRW9"/>
<evidence type="ECO:0000313" key="3">
    <source>
        <dbReference type="Proteomes" id="UP000176329"/>
    </source>
</evidence>
<organism evidence="2 3">
    <name type="scientific">Candidatus Magasanikbacteria bacterium RIFCSPHIGHO2_01_FULL_50_8</name>
    <dbReference type="NCBI Taxonomy" id="1798674"/>
    <lineage>
        <taxon>Bacteria</taxon>
        <taxon>Candidatus Magasanikiibacteriota</taxon>
    </lineage>
</organism>
<comment type="caution">
    <text evidence="2">The sequence shown here is derived from an EMBL/GenBank/DDBJ whole genome shotgun (WGS) entry which is preliminary data.</text>
</comment>
<accession>A0A1F6LRW9</accession>
<name>A0A1F6LRW9_9BACT</name>
<evidence type="ECO:0000256" key="1">
    <source>
        <dbReference type="SAM" id="MobiDB-lite"/>
    </source>
</evidence>
<proteinExistence type="predicted"/>
<evidence type="ECO:0000313" key="2">
    <source>
        <dbReference type="EMBL" id="OGH62151.1"/>
    </source>
</evidence>
<sequence>MRIGKRSTPQEFENAFLNCIGEYVLVGLGVIEPDLFKLYRADIVERMHSGGAPTGVSERAVADAQNPKKKVFF</sequence>